<proteinExistence type="inferred from homology"/>
<feature type="domain" description="Methyltransferase" evidence="6">
    <location>
        <begin position="35"/>
        <end position="125"/>
    </location>
</feature>
<dbReference type="GO" id="GO:0032259">
    <property type="term" value="P:methylation"/>
    <property type="evidence" value="ECO:0007669"/>
    <property type="project" value="UniProtKB-KW"/>
</dbReference>
<dbReference type="EC" id="2.1.1.144" evidence="5"/>
<dbReference type="GO" id="GO:0030798">
    <property type="term" value="F:trans-aconitate 2-methyltransferase activity"/>
    <property type="evidence" value="ECO:0007669"/>
    <property type="project" value="UniProtKB-UniRule"/>
</dbReference>
<keyword evidence="3 5" id="KW-0808">Transferase</keyword>
<dbReference type="Gene3D" id="1.10.150.290">
    <property type="entry name" value="S-adenosyl-L-methionine-dependent methyltransferases"/>
    <property type="match status" value="1"/>
</dbReference>
<accession>A0A6J4KDE1</accession>
<gene>
    <name evidence="5" type="primary">tam</name>
    <name evidence="7" type="ORF">AVDCRST_MAG61-1135</name>
</gene>
<sequence>MVVWDPSSYLQFADERSRPFADLLARVGVTDPAVVVDLGCGPGQLTATLAERWPSARVEGLDSSPEMVARAQRHAGERLRFTHADLRDWVPDAHVDLLVSNATLQWVPGHRALLPRLLTAVRPGGWFAFSVPGNFDQPSHQILYTLADEPRFAEATRGVARPAAADPADYLADLVALGCTVDAWETTYCHLLSGPDAVFRWISGTGARPVLQALDPSRRVEFENEYRARLAEAYLEQPFGTLLPFRRVFVVAQRSPEGS</sequence>
<name>A0A6J4KDE1_9ACTN</name>
<comment type="subcellular location">
    <subcellularLocation>
        <location evidence="5">Cytoplasm</location>
    </subcellularLocation>
</comment>
<evidence type="ECO:0000256" key="5">
    <source>
        <dbReference type="HAMAP-Rule" id="MF_00560"/>
    </source>
</evidence>
<dbReference type="InterPro" id="IPR023149">
    <property type="entry name" value="Trans_acon_MeTrfase_C"/>
</dbReference>
<evidence type="ECO:0000313" key="7">
    <source>
        <dbReference type="EMBL" id="CAA9302566.1"/>
    </source>
</evidence>
<comment type="function">
    <text evidence="5">Catalyzes the S-adenosylmethionine monomethyl esterification of trans-aconitate.</text>
</comment>
<keyword evidence="4 5" id="KW-0949">S-adenosyl-L-methionine</keyword>
<keyword evidence="2 5" id="KW-0489">Methyltransferase</keyword>
<dbReference type="HAMAP" id="MF_00560">
    <property type="entry name" value="Tran_acon_Me_trans"/>
    <property type="match status" value="1"/>
</dbReference>
<protein>
    <recommendedName>
        <fullName evidence="5">Trans-aconitate 2-methyltransferase</fullName>
        <ecNumber evidence="5">2.1.1.144</ecNumber>
    </recommendedName>
</protein>
<organism evidence="7">
    <name type="scientific">uncultured Friedmanniella sp</name>
    <dbReference type="NCBI Taxonomy" id="335381"/>
    <lineage>
        <taxon>Bacteria</taxon>
        <taxon>Bacillati</taxon>
        <taxon>Actinomycetota</taxon>
        <taxon>Actinomycetes</taxon>
        <taxon>Propionibacteriales</taxon>
        <taxon>Nocardioidaceae</taxon>
        <taxon>Friedmanniella</taxon>
        <taxon>environmental samples</taxon>
    </lineage>
</organism>
<dbReference type="Pfam" id="PF13649">
    <property type="entry name" value="Methyltransf_25"/>
    <property type="match status" value="1"/>
</dbReference>
<dbReference type="InterPro" id="IPR029063">
    <property type="entry name" value="SAM-dependent_MTases_sf"/>
</dbReference>
<dbReference type="InterPro" id="IPR023506">
    <property type="entry name" value="Trans-aconitate_MeTrfase"/>
</dbReference>
<dbReference type="GO" id="GO:0005737">
    <property type="term" value="C:cytoplasm"/>
    <property type="evidence" value="ECO:0007669"/>
    <property type="project" value="UniProtKB-SubCell"/>
</dbReference>
<dbReference type="EMBL" id="CADCTT010000171">
    <property type="protein sequence ID" value="CAA9302566.1"/>
    <property type="molecule type" value="Genomic_DNA"/>
</dbReference>
<evidence type="ECO:0000256" key="2">
    <source>
        <dbReference type="ARBA" id="ARBA00022603"/>
    </source>
</evidence>
<comment type="catalytic activity">
    <reaction evidence="5">
        <text>trans-aconitate + S-adenosyl-L-methionine = (E)-3-(methoxycarbonyl)pent-2-enedioate + S-adenosyl-L-homocysteine</text>
        <dbReference type="Rhea" id="RHEA:14969"/>
        <dbReference type="ChEBI" id="CHEBI:15708"/>
        <dbReference type="ChEBI" id="CHEBI:57470"/>
        <dbReference type="ChEBI" id="CHEBI:57856"/>
        <dbReference type="ChEBI" id="CHEBI:59789"/>
        <dbReference type="EC" id="2.1.1.144"/>
    </reaction>
</comment>
<keyword evidence="1 5" id="KW-0963">Cytoplasm</keyword>
<evidence type="ECO:0000256" key="4">
    <source>
        <dbReference type="ARBA" id="ARBA00022691"/>
    </source>
</evidence>
<dbReference type="AlphaFoldDB" id="A0A6J4KDE1"/>
<dbReference type="PANTHER" id="PTHR43861:SF1">
    <property type="entry name" value="TRANS-ACONITATE 2-METHYLTRANSFERASE"/>
    <property type="match status" value="1"/>
</dbReference>
<evidence type="ECO:0000256" key="1">
    <source>
        <dbReference type="ARBA" id="ARBA00022490"/>
    </source>
</evidence>
<dbReference type="CDD" id="cd02440">
    <property type="entry name" value="AdoMet_MTases"/>
    <property type="match status" value="1"/>
</dbReference>
<dbReference type="PANTHER" id="PTHR43861">
    <property type="entry name" value="TRANS-ACONITATE 2-METHYLTRANSFERASE-RELATED"/>
    <property type="match status" value="1"/>
</dbReference>
<dbReference type="Gene3D" id="3.40.50.150">
    <property type="entry name" value="Vaccinia Virus protein VP39"/>
    <property type="match status" value="1"/>
</dbReference>
<evidence type="ECO:0000256" key="3">
    <source>
        <dbReference type="ARBA" id="ARBA00022679"/>
    </source>
</evidence>
<dbReference type="NCBIfam" id="NF010703">
    <property type="entry name" value="PRK14103.1"/>
    <property type="match status" value="1"/>
</dbReference>
<dbReference type="InterPro" id="IPR041698">
    <property type="entry name" value="Methyltransf_25"/>
</dbReference>
<evidence type="ECO:0000259" key="6">
    <source>
        <dbReference type="Pfam" id="PF13649"/>
    </source>
</evidence>
<comment type="similarity">
    <text evidence="5">Belongs to the methyltransferase superfamily. Tam family.</text>
</comment>
<dbReference type="SUPFAM" id="SSF53335">
    <property type="entry name" value="S-adenosyl-L-methionine-dependent methyltransferases"/>
    <property type="match status" value="1"/>
</dbReference>
<reference evidence="7" key="1">
    <citation type="submission" date="2020-02" db="EMBL/GenBank/DDBJ databases">
        <authorList>
            <person name="Meier V. D."/>
        </authorList>
    </citation>
    <scope>NUCLEOTIDE SEQUENCE</scope>
    <source>
        <strain evidence="7">AVDCRST_MAG61</strain>
    </source>
</reference>